<protein>
    <recommendedName>
        <fullName evidence="6">Protein quiver</fullName>
    </recommendedName>
</protein>
<evidence type="ECO:0000313" key="5">
    <source>
        <dbReference type="Proteomes" id="UP000828390"/>
    </source>
</evidence>
<dbReference type="PANTHER" id="PTHR33562">
    <property type="entry name" value="ATILLA, ISOFORM B-RELATED-RELATED"/>
    <property type="match status" value="1"/>
</dbReference>
<dbReference type="Pfam" id="PF17064">
    <property type="entry name" value="QVR"/>
    <property type="match status" value="1"/>
</dbReference>
<dbReference type="GO" id="GO:0030431">
    <property type="term" value="P:sleep"/>
    <property type="evidence" value="ECO:0007669"/>
    <property type="project" value="InterPro"/>
</dbReference>
<dbReference type="SUPFAM" id="SSF57302">
    <property type="entry name" value="Snake toxin-like"/>
    <property type="match status" value="1"/>
</dbReference>
<dbReference type="InterPro" id="IPR050975">
    <property type="entry name" value="Sleep_regulator"/>
</dbReference>
<gene>
    <name evidence="4" type="ORF">DPMN_175519</name>
</gene>
<dbReference type="AlphaFoldDB" id="A0A9D4E815"/>
<dbReference type="Proteomes" id="UP000828390">
    <property type="component" value="Unassembled WGS sequence"/>
</dbReference>
<dbReference type="GO" id="GO:0032222">
    <property type="term" value="P:regulation of synaptic transmission, cholinergic"/>
    <property type="evidence" value="ECO:0007669"/>
    <property type="project" value="InterPro"/>
</dbReference>
<dbReference type="InterPro" id="IPR031424">
    <property type="entry name" value="QVR-like"/>
</dbReference>
<evidence type="ECO:0000313" key="4">
    <source>
        <dbReference type="EMBL" id="KAH3774145.1"/>
    </source>
</evidence>
<name>A0A9D4E815_DREPO</name>
<dbReference type="InterPro" id="IPR045860">
    <property type="entry name" value="Snake_toxin-like_sf"/>
</dbReference>
<accession>A0A9D4E815</accession>
<sequence>MQLCAAFVFIACCAGICGAIRCYSCESTTDSHCADKFAPDGITIIYYCTHCSKGKGKTGTIQYVERGCESDYSSSNACHYSSVNGIDVNICYCNTDLCNSGLRVAARFAIGVIPLTLFLRSL</sequence>
<keyword evidence="2" id="KW-0325">Glycoprotein</keyword>
<evidence type="ECO:0000256" key="2">
    <source>
        <dbReference type="ARBA" id="ARBA00023180"/>
    </source>
</evidence>
<comment type="caution">
    <text evidence="4">The sequence shown here is derived from an EMBL/GenBank/DDBJ whole genome shotgun (WGS) entry which is preliminary data.</text>
</comment>
<feature type="signal peptide" evidence="3">
    <location>
        <begin position="1"/>
        <end position="19"/>
    </location>
</feature>
<dbReference type="EMBL" id="JAIWYP010000009">
    <property type="protein sequence ID" value="KAH3774145.1"/>
    <property type="molecule type" value="Genomic_DNA"/>
</dbReference>
<evidence type="ECO:0000256" key="1">
    <source>
        <dbReference type="ARBA" id="ARBA00022729"/>
    </source>
</evidence>
<reference evidence="4" key="1">
    <citation type="journal article" date="2019" name="bioRxiv">
        <title>The Genome of the Zebra Mussel, Dreissena polymorpha: A Resource for Invasive Species Research.</title>
        <authorList>
            <person name="McCartney M.A."/>
            <person name="Auch B."/>
            <person name="Kono T."/>
            <person name="Mallez S."/>
            <person name="Zhang Y."/>
            <person name="Obille A."/>
            <person name="Becker A."/>
            <person name="Abrahante J.E."/>
            <person name="Garbe J."/>
            <person name="Badalamenti J.P."/>
            <person name="Herman A."/>
            <person name="Mangelson H."/>
            <person name="Liachko I."/>
            <person name="Sullivan S."/>
            <person name="Sone E.D."/>
            <person name="Koren S."/>
            <person name="Silverstein K.A.T."/>
            <person name="Beckman K.B."/>
            <person name="Gohl D.M."/>
        </authorList>
    </citation>
    <scope>NUCLEOTIDE SEQUENCE</scope>
    <source>
        <strain evidence="4">Duluth1</strain>
        <tissue evidence="4">Whole animal</tissue>
    </source>
</reference>
<proteinExistence type="predicted"/>
<evidence type="ECO:0008006" key="6">
    <source>
        <dbReference type="Google" id="ProtNLM"/>
    </source>
</evidence>
<keyword evidence="1 3" id="KW-0732">Signal</keyword>
<evidence type="ECO:0000256" key="3">
    <source>
        <dbReference type="SAM" id="SignalP"/>
    </source>
</evidence>
<organism evidence="4 5">
    <name type="scientific">Dreissena polymorpha</name>
    <name type="common">Zebra mussel</name>
    <name type="synonym">Mytilus polymorpha</name>
    <dbReference type="NCBI Taxonomy" id="45954"/>
    <lineage>
        <taxon>Eukaryota</taxon>
        <taxon>Metazoa</taxon>
        <taxon>Spiralia</taxon>
        <taxon>Lophotrochozoa</taxon>
        <taxon>Mollusca</taxon>
        <taxon>Bivalvia</taxon>
        <taxon>Autobranchia</taxon>
        <taxon>Heteroconchia</taxon>
        <taxon>Euheterodonta</taxon>
        <taxon>Imparidentia</taxon>
        <taxon>Neoheterodontei</taxon>
        <taxon>Myida</taxon>
        <taxon>Dreissenoidea</taxon>
        <taxon>Dreissenidae</taxon>
        <taxon>Dreissena</taxon>
    </lineage>
</organism>
<reference evidence="4" key="2">
    <citation type="submission" date="2020-11" db="EMBL/GenBank/DDBJ databases">
        <authorList>
            <person name="McCartney M.A."/>
            <person name="Auch B."/>
            <person name="Kono T."/>
            <person name="Mallez S."/>
            <person name="Becker A."/>
            <person name="Gohl D.M."/>
            <person name="Silverstein K.A.T."/>
            <person name="Koren S."/>
            <person name="Bechman K.B."/>
            <person name="Herman A."/>
            <person name="Abrahante J.E."/>
            <person name="Garbe J."/>
        </authorList>
    </citation>
    <scope>NUCLEOTIDE SEQUENCE</scope>
    <source>
        <strain evidence="4">Duluth1</strain>
        <tissue evidence="4">Whole animal</tissue>
    </source>
</reference>
<keyword evidence="5" id="KW-1185">Reference proteome</keyword>
<feature type="chain" id="PRO_5039545451" description="Protein quiver" evidence="3">
    <location>
        <begin position="20"/>
        <end position="122"/>
    </location>
</feature>